<dbReference type="InterPro" id="IPR057352">
    <property type="entry name" value="TPR_TmcB/C"/>
</dbReference>
<dbReference type="InterPro" id="IPR011990">
    <property type="entry name" value="TPR-like_helical_dom_sf"/>
</dbReference>
<reference evidence="2 3" key="1">
    <citation type="submission" date="2023-12" db="EMBL/GenBank/DDBJ databases">
        <title>A high-quality genome assembly for Dillenia turbinata (Dilleniales).</title>
        <authorList>
            <person name="Chanderbali A."/>
        </authorList>
    </citation>
    <scope>NUCLEOTIDE SEQUENCE [LARGE SCALE GENOMIC DNA]</scope>
    <source>
        <strain evidence="2">LSX21</strain>
        <tissue evidence="2">Leaf</tissue>
    </source>
</reference>
<comment type="caution">
    <text evidence="2">The sequence shown here is derived from an EMBL/GenBank/DDBJ whole genome shotgun (WGS) entry which is preliminary data.</text>
</comment>
<proteinExistence type="predicted"/>
<dbReference type="Proteomes" id="UP001370490">
    <property type="component" value="Unassembled WGS sequence"/>
</dbReference>
<dbReference type="PANTHER" id="PTHR26312:SF123">
    <property type="entry name" value="TETRATRICOPEPTIDE REPEAT (TPR)-LIKE SUPERFAMILY PROTEIN"/>
    <property type="match status" value="1"/>
</dbReference>
<dbReference type="AlphaFoldDB" id="A0AAN8VIQ4"/>
<gene>
    <name evidence="2" type="ORF">RJ641_035130</name>
</gene>
<evidence type="ECO:0000313" key="3">
    <source>
        <dbReference type="Proteomes" id="UP001370490"/>
    </source>
</evidence>
<dbReference type="EMBL" id="JBAMMX010000008">
    <property type="protein sequence ID" value="KAK6934975.1"/>
    <property type="molecule type" value="Genomic_DNA"/>
</dbReference>
<dbReference type="Pfam" id="PF25474">
    <property type="entry name" value="TPR_TmcB"/>
    <property type="match status" value="1"/>
</dbReference>
<evidence type="ECO:0000259" key="1">
    <source>
        <dbReference type="Pfam" id="PF25474"/>
    </source>
</evidence>
<keyword evidence="3" id="KW-1185">Reference proteome</keyword>
<dbReference type="Gene3D" id="1.25.40.10">
    <property type="entry name" value="Tetratricopeptide repeat domain"/>
    <property type="match status" value="1"/>
</dbReference>
<organism evidence="2 3">
    <name type="scientific">Dillenia turbinata</name>
    <dbReference type="NCBI Taxonomy" id="194707"/>
    <lineage>
        <taxon>Eukaryota</taxon>
        <taxon>Viridiplantae</taxon>
        <taxon>Streptophyta</taxon>
        <taxon>Embryophyta</taxon>
        <taxon>Tracheophyta</taxon>
        <taxon>Spermatophyta</taxon>
        <taxon>Magnoliopsida</taxon>
        <taxon>eudicotyledons</taxon>
        <taxon>Gunneridae</taxon>
        <taxon>Pentapetalae</taxon>
        <taxon>Dilleniales</taxon>
        <taxon>Dilleniaceae</taxon>
        <taxon>Dillenia</taxon>
    </lineage>
</organism>
<name>A0AAN8VIQ4_9MAGN</name>
<accession>A0AAN8VIQ4</accession>
<feature type="domain" description="TmcB/TmcC TPR repeats" evidence="1">
    <location>
        <begin position="151"/>
        <end position="195"/>
    </location>
</feature>
<dbReference type="PANTHER" id="PTHR26312">
    <property type="entry name" value="TETRATRICOPEPTIDE REPEAT PROTEIN 5"/>
    <property type="match status" value="1"/>
</dbReference>
<evidence type="ECO:0000313" key="2">
    <source>
        <dbReference type="EMBL" id="KAK6934975.1"/>
    </source>
</evidence>
<sequence>MKAVLVRTGSLPVLPGSPSVSSSPFRHDSGKRFSGKKNTVFSPRISLHLEVKSQHRIRRAASEADMIRSESDLSSRFSVLGGVGSRSLPVRIPEEEYVDELDVDKSRSLAEIGVEEKLEFGSGGMGKGGKFGVGGGGGGGGRDGGNADGREIGEYYKEMLKWNPNDSLLLRNYGKFLHEVEKDTERAEEYYSRAILASPGDGEVWSLYGQLIWETERDEGRAKSYFDQAVNASPNDW</sequence>
<dbReference type="SUPFAM" id="SSF48452">
    <property type="entry name" value="TPR-like"/>
    <property type="match status" value="1"/>
</dbReference>
<protein>
    <recommendedName>
        <fullName evidence="1">TmcB/TmcC TPR repeats domain-containing protein</fullName>
    </recommendedName>
</protein>